<dbReference type="InterPro" id="IPR025199">
    <property type="entry name" value="FtsK_4TM"/>
</dbReference>
<protein>
    <submittedName>
        <fullName evidence="8">DNA translocase FtsK 4TM domain-containing protein</fullName>
    </submittedName>
</protein>
<comment type="subcellular location">
    <subcellularLocation>
        <location evidence="1">Cell membrane</location>
        <topology evidence="1">Multi-pass membrane protein</topology>
    </subcellularLocation>
</comment>
<dbReference type="AlphaFoldDB" id="A0A9X1IPU3"/>
<keyword evidence="5 6" id="KW-0472">Membrane</keyword>
<dbReference type="EMBL" id="JAHGAW010000002">
    <property type="protein sequence ID" value="MBT2186121.1"/>
    <property type="molecule type" value="Genomic_DNA"/>
</dbReference>
<evidence type="ECO:0000256" key="5">
    <source>
        <dbReference type="ARBA" id="ARBA00023136"/>
    </source>
</evidence>
<comment type="caution">
    <text evidence="8">The sequence shown here is derived from an EMBL/GenBank/DDBJ whole genome shotgun (WGS) entry which is preliminary data.</text>
</comment>
<evidence type="ECO:0000313" key="8">
    <source>
        <dbReference type="EMBL" id="MBT2186121.1"/>
    </source>
</evidence>
<evidence type="ECO:0000256" key="2">
    <source>
        <dbReference type="ARBA" id="ARBA00022475"/>
    </source>
</evidence>
<evidence type="ECO:0000256" key="1">
    <source>
        <dbReference type="ARBA" id="ARBA00004651"/>
    </source>
</evidence>
<keyword evidence="2" id="KW-1003">Cell membrane</keyword>
<dbReference type="Proteomes" id="UP001138757">
    <property type="component" value="Unassembled WGS sequence"/>
</dbReference>
<dbReference type="Pfam" id="PF13491">
    <property type="entry name" value="FtsK_4TM"/>
    <property type="match status" value="1"/>
</dbReference>
<keyword evidence="4 6" id="KW-1133">Transmembrane helix</keyword>
<evidence type="ECO:0000259" key="7">
    <source>
        <dbReference type="Pfam" id="PF13491"/>
    </source>
</evidence>
<feature type="transmembrane region" description="Helical" evidence="6">
    <location>
        <begin position="20"/>
        <end position="40"/>
    </location>
</feature>
<evidence type="ECO:0000256" key="4">
    <source>
        <dbReference type="ARBA" id="ARBA00022989"/>
    </source>
</evidence>
<feature type="transmembrane region" description="Helical" evidence="6">
    <location>
        <begin position="52"/>
        <end position="74"/>
    </location>
</feature>
<proteinExistence type="predicted"/>
<name>A0A9X1IPU3_9SPHN</name>
<keyword evidence="9" id="KW-1185">Reference proteome</keyword>
<evidence type="ECO:0000256" key="3">
    <source>
        <dbReference type="ARBA" id="ARBA00022692"/>
    </source>
</evidence>
<dbReference type="RefSeq" id="WP_214621856.1">
    <property type="nucleotide sequence ID" value="NZ_JAHGAW010000002.1"/>
</dbReference>
<gene>
    <name evidence="8" type="ORF">KK488_04100</name>
</gene>
<sequence length="98" mass="10926">MSTILRRLETRQGRWMAEMVLRALGLALLGLCVAASLWLYHSVHRSPMHEHVLEWAGAMVIVMSWSAGGALLTVGPGLFEQIELPARYVRFPVTKGPE</sequence>
<keyword evidence="3 6" id="KW-0812">Transmembrane</keyword>
<organism evidence="8 9">
    <name type="scientific">Sphingobium nicotianae</name>
    <dbReference type="NCBI Taxonomy" id="2782607"/>
    <lineage>
        <taxon>Bacteria</taxon>
        <taxon>Pseudomonadati</taxon>
        <taxon>Pseudomonadota</taxon>
        <taxon>Alphaproteobacteria</taxon>
        <taxon>Sphingomonadales</taxon>
        <taxon>Sphingomonadaceae</taxon>
        <taxon>Sphingobium</taxon>
    </lineage>
</organism>
<evidence type="ECO:0000256" key="6">
    <source>
        <dbReference type="SAM" id="Phobius"/>
    </source>
</evidence>
<evidence type="ECO:0000313" key="9">
    <source>
        <dbReference type="Proteomes" id="UP001138757"/>
    </source>
</evidence>
<dbReference type="GO" id="GO:0005886">
    <property type="term" value="C:plasma membrane"/>
    <property type="evidence" value="ECO:0007669"/>
    <property type="project" value="UniProtKB-SubCell"/>
</dbReference>
<feature type="domain" description="DNA translocase FtsK 4TM region" evidence="7">
    <location>
        <begin position="13"/>
        <end position="71"/>
    </location>
</feature>
<reference evidence="8" key="1">
    <citation type="submission" date="2021-05" db="EMBL/GenBank/DDBJ databases">
        <title>Genome of Sphingobium sp. strain.</title>
        <authorList>
            <person name="Fan R."/>
        </authorList>
    </citation>
    <scope>NUCLEOTIDE SEQUENCE</scope>
    <source>
        <strain evidence="8">H33</strain>
    </source>
</reference>
<accession>A0A9X1IPU3</accession>